<keyword evidence="1" id="KW-1133">Transmembrane helix</keyword>
<keyword evidence="1" id="KW-0812">Transmembrane</keyword>
<name>A0A6H1ZUA6_9ZZZZ</name>
<keyword evidence="1" id="KW-0472">Membrane</keyword>
<feature type="transmembrane region" description="Helical" evidence="1">
    <location>
        <begin position="32"/>
        <end position="48"/>
    </location>
</feature>
<evidence type="ECO:0000313" key="3">
    <source>
        <dbReference type="EMBL" id="QJI00461.1"/>
    </source>
</evidence>
<dbReference type="EMBL" id="MT144853">
    <property type="protein sequence ID" value="QJI00461.1"/>
    <property type="molecule type" value="Genomic_DNA"/>
</dbReference>
<accession>A0A6H1ZUA6</accession>
<proteinExistence type="predicted"/>
<organism evidence="2">
    <name type="scientific">viral metagenome</name>
    <dbReference type="NCBI Taxonomy" id="1070528"/>
    <lineage>
        <taxon>unclassified sequences</taxon>
        <taxon>metagenomes</taxon>
        <taxon>organismal metagenomes</taxon>
    </lineage>
</organism>
<protein>
    <submittedName>
        <fullName evidence="2">Uncharacterized protein</fullName>
    </submittedName>
</protein>
<evidence type="ECO:0000313" key="2">
    <source>
        <dbReference type="EMBL" id="QJA51098.1"/>
    </source>
</evidence>
<sequence length="71" mass="7981">MFNFLNSVIFGVLGLVGFIYQWFEAVMETPRWFLLAIMAGVIVSLALYGRWPGFISGGLVLSALGYWAFVR</sequence>
<dbReference type="EMBL" id="MT144237">
    <property type="protein sequence ID" value="QJA51098.1"/>
    <property type="molecule type" value="Genomic_DNA"/>
</dbReference>
<gene>
    <name evidence="2" type="ORF">TM448A01982_0005</name>
    <name evidence="3" type="ORF">TM448B01966_0008</name>
</gene>
<feature type="transmembrane region" description="Helical" evidence="1">
    <location>
        <begin position="54"/>
        <end position="70"/>
    </location>
</feature>
<dbReference type="AlphaFoldDB" id="A0A6H1ZUA6"/>
<evidence type="ECO:0000256" key="1">
    <source>
        <dbReference type="SAM" id="Phobius"/>
    </source>
</evidence>
<feature type="transmembrane region" description="Helical" evidence="1">
    <location>
        <begin position="6"/>
        <end position="23"/>
    </location>
</feature>
<reference evidence="2" key="1">
    <citation type="submission" date="2020-03" db="EMBL/GenBank/DDBJ databases">
        <title>The deep terrestrial virosphere.</title>
        <authorList>
            <person name="Holmfeldt K."/>
            <person name="Nilsson E."/>
            <person name="Simone D."/>
            <person name="Lopez-Fernandez M."/>
            <person name="Wu X."/>
            <person name="de Brujin I."/>
            <person name="Lundin D."/>
            <person name="Andersson A."/>
            <person name="Bertilsson S."/>
            <person name="Dopson M."/>
        </authorList>
    </citation>
    <scope>NUCLEOTIDE SEQUENCE</scope>
    <source>
        <strain evidence="2">TM448A01982</strain>
        <strain evidence="3">TM448B01966</strain>
    </source>
</reference>